<dbReference type="PANTHER" id="PTHR43304:SF1">
    <property type="entry name" value="PAC DOMAIN-CONTAINING PROTEIN"/>
    <property type="match status" value="1"/>
</dbReference>
<dbReference type="CDD" id="cd00156">
    <property type="entry name" value="REC"/>
    <property type="match status" value="1"/>
</dbReference>
<dbReference type="SMART" id="SM00388">
    <property type="entry name" value="HisKA"/>
    <property type="match status" value="1"/>
</dbReference>
<dbReference type="InterPro" id="IPR036097">
    <property type="entry name" value="HisK_dim/P_sf"/>
</dbReference>
<dbReference type="Gene3D" id="1.10.287.130">
    <property type="match status" value="1"/>
</dbReference>
<dbReference type="EMBL" id="MBTF01000035">
    <property type="protein sequence ID" value="OOQ57743.1"/>
    <property type="molecule type" value="Genomic_DNA"/>
</dbReference>
<name>A0A1S9P9T0_9SPHI</name>
<dbReference type="InterPro" id="IPR036890">
    <property type="entry name" value="HATPase_C_sf"/>
</dbReference>
<keyword evidence="4" id="KW-0808">Transferase</keyword>
<dbReference type="InterPro" id="IPR001789">
    <property type="entry name" value="Sig_transdc_resp-reg_receiver"/>
</dbReference>
<dbReference type="Pfam" id="PF00072">
    <property type="entry name" value="Response_reg"/>
    <property type="match status" value="1"/>
</dbReference>
<comment type="caution">
    <text evidence="9">The sequence shown here is derived from an EMBL/GenBank/DDBJ whole genome shotgun (WGS) entry which is preliminary data.</text>
</comment>
<dbReference type="Gene3D" id="3.30.565.10">
    <property type="entry name" value="Histidine kinase-like ATPase, C-terminal domain"/>
    <property type="match status" value="1"/>
</dbReference>
<dbReference type="InterPro" id="IPR003594">
    <property type="entry name" value="HATPase_dom"/>
</dbReference>
<dbReference type="CDD" id="cd00082">
    <property type="entry name" value="HisKA"/>
    <property type="match status" value="1"/>
</dbReference>
<evidence type="ECO:0000259" key="8">
    <source>
        <dbReference type="PROSITE" id="PS50110"/>
    </source>
</evidence>
<comment type="catalytic activity">
    <reaction evidence="1">
        <text>ATP + protein L-histidine = ADP + protein N-phospho-L-histidine.</text>
        <dbReference type="EC" id="2.7.13.3"/>
    </reaction>
</comment>
<evidence type="ECO:0000313" key="10">
    <source>
        <dbReference type="Proteomes" id="UP000189739"/>
    </source>
</evidence>
<dbReference type="AlphaFoldDB" id="A0A1S9P9T0"/>
<dbReference type="Pfam" id="PF02518">
    <property type="entry name" value="HATPase_c"/>
    <property type="match status" value="1"/>
</dbReference>
<protein>
    <recommendedName>
        <fullName evidence="2">histidine kinase</fullName>
        <ecNumber evidence="2">2.7.13.3</ecNumber>
    </recommendedName>
</protein>
<evidence type="ECO:0000256" key="4">
    <source>
        <dbReference type="ARBA" id="ARBA00022679"/>
    </source>
</evidence>
<reference evidence="9 10" key="1">
    <citation type="submission" date="2016-07" db="EMBL/GenBank/DDBJ databases">
        <title>Genomic analysis of zinc-resistant bacterium Mucilaginibacter pedocola TBZ30.</title>
        <authorList>
            <person name="Huang J."/>
            <person name="Tang J."/>
        </authorList>
    </citation>
    <scope>NUCLEOTIDE SEQUENCE [LARGE SCALE GENOMIC DNA]</scope>
    <source>
        <strain evidence="9 10">TBZ30</strain>
    </source>
</reference>
<dbReference type="InterPro" id="IPR011006">
    <property type="entry name" value="CheY-like_superfamily"/>
</dbReference>
<evidence type="ECO:0000256" key="2">
    <source>
        <dbReference type="ARBA" id="ARBA00012438"/>
    </source>
</evidence>
<dbReference type="SUPFAM" id="SSF47384">
    <property type="entry name" value="Homodimeric domain of signal transducing histidine kinase"/>
    <property type="match status" value="1"/>
</dbReference>
<evidence type="ECO:0000256" key="1">
    <source>
        <dbReference type="ARBA" id="ARBA00000085"/>
    </source>
</evidence>
<dbReference type="InterPro" id="IPR052162">
    <property type="entry name" value="Sensor_kinase/Photoreceptor"/>
</dbReference>
<keyword evidence="5" id="KW-0418">Kinase</keyword>
<dbReference type="InterPro" id="IPR005467">
    <property type="entry name" value="His_kinase_dom"/>
</dbReference>
<evidence type="ECO:0000256" key="3">
    <source>
        <dbReference type="ARBA" id="ARBA00022553"/>
    </source>
</evidence>
<proteinExistence type="predicted"/>
<dbReference type="InterPro" id="IPR003661">
    <property type="entry name" value="HisK_dim/P_dom"/>
</dbReference>
<keyword evidence="10" id="KW-1185">Reference proteome</keyword>
<dbReference type="PROSITE" id="PS50109">
    <property type="entry name" value="HIS_KIN"/>
    <property type="match status" value="1"/>
</dbReference>
<organism evidence="9 10">
    <name type="scientific">Mucilaginibacter pedocola</name>
    <dbReference type="NCBI Taxonomy" id="1792845"/>
    <lineage>
        <taxon>Bacteria</taxon>
        <taxon>Pseudomonadati</taxon>
        <taxon>Bacteroidota</taxon>
        <taxon>Sphingobacteriia</taxon>
        <taxon>Sphingobacteriales</taxon>
        <taxon>Sphingobacteriaceae</taxon>
        <taxon>Mucilaginibacter</taxon>
    </lineage>
</organism>
<dbReference type="PRINTS" id="PR00344">
    <property type="entry name" value="BCTRLSENSOR"/>
</dbReference>
<feature type="domain" description="Response regulatory" evidence="8">
    <location>
        <begin position="129"/>
        <end position="243"/>
    </location>
</feature>
<dbReference type="SMART" id="SM00387">
    <property type="entry name" value="HATPase_c"/>
    <property type="match status" value="1"/>
</dbReference>
<dbReference type="Gene3D" id="3.40.50.2300">
    <property type="match status" value="1"/>
</dbReference>
<dbReference type="PROSITE" id="PS50110">
    <property type="entry name" value="RESPONSE_REGULATORY"/>
    <property type="match status" value="1"/>
</dbReference>
<keyword evidence="3 6" id="KW-0597">Phosphoprotein</keyword>
<dbReference type="RefSeq" id="WP_078350344.1">
    <property type="nucleotide sequence ID" value="NZ_MBTF01000035.1"/>
</dbReference>
<dbReference type="PANTHER" id="PTHR43304">
    <property type="entry name" value="PHYTOCHROME-LIKE PROTEIN CPH1"/>
    <property type="match status" value="1"/>
</dbReference>
<feature type="modified residue" description="4-aspartylphosphate" evidence="6">
    <location>
        <position position="180"/>
    </location>
</feature>
<evidence type="ECO:0000313" key="9">
    <source>
        <dbReference type="EMBL" id="OOQ57743.1"/>
    </source>
</evidence>
<accession>A0A1S9P9T0</accession>
<dbReference type="OrthoDB" id="9781208at2"/>
<dbReference type="Proteomes" id="UP000189739">
    <property type="component" value="Unassembled WGS sequence"/>
</dbReference>
<dbReference type="InterPro" id="IPR004358">
    <property type="entry name" value="Sig_transdc_His_kin-like_C"/>
</dbReference>
<evidence type="ECO:0000256" key="5">
    <source>
        <dbReference type="ARBA" id="ARBA00022777"/>
    </source>
</evidence>
<dbReference type="FunFam" id="3.30.565.10:FF:000006">
    <property type="entry name" value="Sensor histidine kinase WalK"/>
    <property type="match status" value="1"/>
</dbReference>
<evidence type="ECO:0000256" key="6">
    <source>
        <dbReference type="PROSITE-ProRule" id="PRU00169"/>
    </source>
</evidence>
<feature type="domain" description="Histidine kinase" evidence="7">
    <location>
        <begin position="276"/>
        <end position="489"/>
    </location>
</feature>
<dbReference type="SMART" id="SM00448">
    <property type="entry name" value="REC"/>
    <property type="match status" value="1"/>
</dbReference>
<dbReference type="GO" id="GO:0000155">
    <property type="term" value="F:phosphorelay sensor kinase activity"/>
    <property type="evidence" value="ECO:0007669"/>
    <property type="project" value="InterPro"/>
</dbReference>
<gene>
    <name evidence="9" type="ORF">BC343_13200</name>
</gene>
<dbReference type="EC" id="2.7.13.3" evidence="2"/>
<dbReference type="SUPFAM" id="SSF55874">
    <property type="entry name" value="ATPase domain of HSP90 chaperone/DNA topoisomerase II/histidine kinase"/>
    <property type="match status" value="1"/>
</dbReference>
<sequence>MINDLRIAIIADQNEQILISNELNAAFQQPQITFCESREDFEKAVKLHNCDFIIVNDAAVNRAFYTYIMPFLELTKIPFLVLREPQAQSFKNKVIRELVKTPDGSHLKELPGVITQLFNEQFALGGQNKILFLEDEEIDITFIKRKFIRLNPQYECDIVTSIGELREQIEKKDYDLVVSDFNLPDGNAFDSIAIAAGADIPIVIATGQGVEKTAVELMRAGAADYLIKDKNMGEHMLLLPSIIRSVLNYEKLESYNSGLVEMLRLKNQDLERFAHIIAHDLRSPIASAILLIDTLQMLGEDLSEELQETMGMLTEVSHNMTNTIEGIYQYTVMDSQSDAFVPVDMTKAAEEALQNLQNKVNECGAVVTIEPMATIEANYVQMVQLFQNLMGNGIKYRGDKKPELTVRSFQKDGEQVFTVSDNGIGIAKENHKKIFDIFSRLHNSSSQYEGVGMGLTIVKRILERHNGRIWVESDLGEGTTFFFAVKLGLN</sequence>
<evidence type="ECO:0000259" key="7">
    <source>
        <dbReference type="PROSITE" id="PS50109"/>
    </source>
</evidence>
<dbReference type="SUPFAM" id="SSF52172">
    <property type="entry name" value="CheY-like"/>
    <property type="match status" value="1"/>
</dbReference>
<dbReference type="STRING" id="1792845.BC343_13200"/>